<organism evidence="2">
    <name type="scientific">viral metagenome</name>
    <dbReference type="NCBI Taxonomy" id="1070528"/>
    <lineage>
        <taxon>unclassified sequences</taxon>
        <taxon>metagenomes</taxon>
        <taxon>organismal metagenomes</taxon>
    </lineage>
</organism>
<protein>
    <submittedName>
        <fullName evidence="2">Uncharacterized protein</fullName>
    </submittedName>
</protein>
<dbReference type="AlphaFoldDB" id="A0A6C0DCL7"/>
<proteinExistence type="predicted"/>
<dbReference type="EMBL" id="MN739579">
    <property type="protein sequence ID" value="QHT14121.1"/>
    <property type="molecule type" value="Genomic_DNA"/>
</dbReference>
<keyword evidence="1" id="KW-0812">Transmembrane</keyword>
<feature type="transmembrane region" description="Helical" evidence="1">
    <location>
        <begin position="6"/>
        <end position="30"/>
    </location>
</feature>
<accession>A0A6C0DCL7</accession>
<reference evidence="2" key="1">
    <citation type="journal article" date="2020" name="Nature">
        <title>Giant virus diversity and host interactions through global metagenomics.</title>
        <authorList>
            <person name="Schulz F."/>
            <person name="Roux S."/>
            <person name="Paez-Espino D."/>
            <person name="Jungbluth S."/>
            <person name="Walsh D.A."/>
            <person name="Denef V.J."/>
            <person name="McMahon K.D."/>
            <person name="Konstantinidis K.T."/>
            <person name="Eloe-Fadrosh E.A."/>
            <person name="Kyrpides N.C."/>
            <person name="Woyke T."/>
        </authorList>
    </citation>
    <scope>NUCLEOTIDE SEQUENCE</scope>
    <source>
        <strain evidence="2">GVMAG-M-3300023174-134</strain>
    </source>
</reference>
<feature type="transmembrane region" description="Helical" evidence="1">
    <location>
        <begin position="95"/>
        <end position="112"/>
    </location>
</feature>
<evidence type="ECO:0000256" key="1">
    <source>
        <dbReference type="SAM" id="Phobius"/>
    </source>
</evidence>
<feature type="transmembrane region" description="Helical" evidence="1">
    <location>
        <begin position="51"/>
        <end position="75"/>
    </location>
</feature>
<sequence>MILKRIVLLNGIYDILCAISILKIIHIPILSELHLSMIKKYDRNPLFERFFAYWIFTYGIIRIFGNNLLISLSYFVEAVFLLNEYMNNILVTDKALFVIVSSIILGILVFYTRNT</sequence>
<name>A0A6C0DCL7_9ZZZZ</name>
<keyword evidence="1" id="KW-0472">Membrane</keyword>
<evidence type="ECO:0000313" key="2">
    <source>
        <dbReference type="EMBL" id="QHT14121.1"/>
    </source>
</evidence>
<keyword evidence="1" id="KW-1133">Transmembrane helix</keyword>